<proteinExistence type="predicted"/>
<gene>
    <name evidence="2" type="primary">Psmd7</name>
    <name evidence="2" type="ORF">L345_17409</name>
</gene>
<protein>
    <submittedName>
        <fullName evidence="2">26S proteasome non-ATPase regulatory subunit 7</fullName>
    </submittedName>
</protein>
<evidence type="ECO:0000313" key="2">
    <source>
        <dbReference type="EMBL" id="ETE56879.1"/>
    </source>
</evidence>
<dbReference type="GO" id="GO:0000502">
    <property type="term" value="C:proteasome complex"/>
    <property type="evidence" value="ECO:0007669"/>
    <property type="project" value="UniProtKB-KW"/>
</dbReference>
<comment type="caution">
    <text evidence="2">The sequence shown here is derived from an EMBL/GenBank/DDBJ whole genome shotgun (WGS) entry which is preliminary data.</text>
</comment>
<dbReference type="EMBL" id="AZIM01011380">
    <property type="protein sequence ID" value="ETE56879.1"/>
    <property type="molecule type" value="Genomic_DNA"/>
</dbReference>
<organism evidence="2 3">
    <name type="scientific">Ophiophagus hannah</name>
    <name type="common">King cobra</name>
    <name type="synonym">Naja hannah</name>
    <dbReference type="NCBI Taxonomy" id="8665"/>
    <lineage>
        <taxon>Eukaryota</taxon>
        <taxon>Metazoa</taxon>
        <taxon>Chordata</taxon>
        <taxon>Craniata</taxon>
        <taxon>Vertebrata</taxon>
        <taxon>Euteleostomi</taxon>
        <taxon>Lepidosauria</taxon>
        <taxon>Squamata</taxon>
        <taxon>Bifurcata</taxon>
        <taxon>Unidentata</taxon>
        <taxon>Episquamata</taxon>
        <taxon>Toxicofera</taxon>
        <taxon>Serpentes</taxon>
        <taxon>Colubroidea</taxon>
        <taxon>Elapidae</taxon>
        <taxon>Elapinae</taxon>
        <taxon>Ophiophagus</taxon>
    </lineage>
</organism>
<feature type="non-terminal residue" evidence="2">
    <location>
        <position position="1"/>
    </location>
</feature>
<accession>V8N3M3</accession>
<dbReference type="Proteomes" id="UP000018936">
    <property type="component" value="Unassembled WGS sequence"/>
</dbReference>
<feature type="region of interest" description="Disordered" evidence="1">
    <location>
        <begin position="38"/>
        <end position="67"/>
    </location>
</feature>
<dbReference type="AlphaFoldDB" id="V8N3M3"/>
<name>V8N3M3_OPHHA</name>
<reference evidence="2 3" key="1">
    <citation type="journal article" date="2013" name="Proc. Natl. Acad. Sci. U.S.A.">
        <title>The king cobra genome reveals dynamic gene evolution and adaptation in the snake venom system.</title>
        <authorList>
            <person name="Vonk F.J."/>
            <person name="Casewell N.R."/>
            <person name="Henkel C.V."/>
            <person name="Heimberg A.M."/>
            <person name="Jansen H.J."/>
            <person name="McCleary R.J."/>
            <person name="Kerkkamp H.M."/>
            <person name="Vos R.A."/>
            <person name="Guerreiro I."/>
            <person name="Calvete J.J."/>
            <person name="Wuster W."/>
            <person name="Woods A.E."/>
            <person name="Logan J.M."/>
            <person name="Harrison R.A."/>
            <person name="Castoe T.A."/>
            <person name="de Koning A.P."/>
            <person name="Pollock D.D."/>
            <person name="Yandell M."/>
            <person name="Calderon D."/>
            <person name="Renjifo C."/>
            <person name="Currier R.B."/>
            <person name="Salgado D."/>
            <person name="Pla D."/>
            <person name="Sanz L."/>
            <person name="Hyder A.S."/>
            <person name="Ribeiro J.M."/>
            <person name="Arntzen J.W."/>
            <person name="van den Thillart G.E."/>
            <person name="Boetzer M."/>
            <person name="Pirovano W."/>
            <person name="Dirks R.P."/>
            <person name="Spaink H.P."/>
            <person name="Duboule D."/>
            <person name="McGlinn E."/>
            <person name="Kini R.M."/>
            <person name="Richardson M.K."/>
        </authorList>
    </citation>
    <scope>NUCLEOTIDE SEQUENCE</scope>
    <source>
        <tissue evidence="2">Blood</tissue>
    </source>
</reference>
<sequence length="67" mass="7738">GDERTGSAVWHHPLPHHLSRLIHSVVVLHNLLNNKIANRDAEKKEGHENEERKKEKNDDKIYAAQGR</sequence>
<evidence type="ECO:0000313" key="3">
    <source>
        <dbReference type="Proteomes" id="UP000018936"/>
    </source>
</evidence>
<keyword evidence="3" id="KW-1185">Reference proteome</keyword>
<feature type="compositionally biased region" description="Basic and acidic residues" evidence="1">
    <location>
        <begin position="38"/>
        <end position="61"/>
    </location>
</feature>
<evidence type="ECO:0000256" key="1">
    <source>
        <dbReference type="SAM" id="MobiDB-lite"/>
    </source>
</evidence>
<keyword evidence="2" id="KW-0647">Proteasome</keyword>